<name>A0A7C3SJB7_9BACT</name>
<dbReference type="AlphaFoldDB" id="A0A7C3SJB7"/>
<proteinExistence type="predicted"/>
<organism evidence="1">
    <name type="scientific">Desulfobacca acetoxidans</name>
    <dbReference type="NCBI Taxonomy" id="60893"/>
    <lineage>
        <taxon>Bacteria</taxon>
        <taxon>Pseudomonadati</taxon>
        <taxon>Thermodesulfobacteriota</taxon>
        <taxon>Desulfobaccia</taxon>
        <taxon>Desulfobaccales</taxon>
        <taxon>Desulfobaccaceae</taxon>
        <taxon>Desulfobacca</taxon>
    </lineage>
</organism>
<gene>
    <name evidence="1" type="ORF">ENV62_00425</name>
</gene>
<comment type="caution">
    <text evidence="1">The sequence shown here is derived from an EMBL/GenBank/DDBJ whole genome shotgun (WGS) entry which is preliminary data.</text>
</comment>
<sequence length="130" mass="14942">MSIVLAGTREGFNITDQEISRLNDRQVFHGTKYAWVLHFRRECPEPLPYKGTYLMIVVIDKTQNGDALLNGCSYLDIPSELQSRRVMGISFFAPKVGEIYHWEYSYDSNNDHKPSEDYTYKLISTSAPSP</sequence>
<dbReference type="EMBL" id="DTHB01000007">
    <property type="protein sequence ID" value="HGB13698.1"/>
    <property type="molecule type" value="Genomic_DNA"/>
</dbReference>
<accession>A0A7C3SJB7</accession>
<protein>
    <submittedName>
        <fullName evidence="1">Uncharacterized protein</fullName>
    </submittedName>
</protein>
<reference evidence="1" key="1">
    <citation type="journal article" date="2020" name="mSystems">
        <title>Genome- and Community-Level Interaction Insights into Carbon Utilization and Element Cycling Functions of Hydrothermarchaeota in Hydrothermal Sediment.</title>
        <authorList>
            <person name="Zhou Z."/>
            <person name="Liu Y."/>
            <person name="Xu W."/>
            <person name="Pan J."/>
            <person name="Luo Z.H."/>
            <person name="Li M."/>
        </authorList>
    </citation>
    <scope>NUCLEOTIDE SEQUENCE [LARGE SCALE GENOMIC DNA]</scope>
    <source>
        <strain evidence="1">SpSt-776</strain>
    </source>
</reference>
<evidence type="ECO:0000313" key="1">
    <source>
        <dbReference type="EMBL" id="HGB13698.1"/>
    </source>
</evidence>